<evidence type="ECO:0008006" key="3">
    <source>
        <dbReference type="Google" id="ProtNLM"/>
    </source>
</evidence>
<sequence length="352" mass="39603">MKYAIVTPNALKRSSIVCHSYGKTVCHSNNRWYHGSPCRPRPSLEPRLEEHGKVIVDEYSIIRDKYAAPKYPVVLAHGLLGFDELRLAGPYLPGVQYWRGIKEALTARGIEVITATVPPSSSIEARAEQLARSIEAEARGKDVNIIAHSMVGPLAHCDRVNAYLSLGVHLWRTMYLIKLEVRHYTLAYLENFEDNIDFCTADRLPQIYYALNRLRVETGAFAQLTRKYMTETFNPNTPDVDDVRYFSYGAAVEPSIWSAFRLSHRVLAEIEGPNDGLVSVSSSRWGGDAGYKGTLMGVSHLDLINWTNRLKWLAGEVTGNKRKFNAIAFYLDIAGMCYGLIGLLETNELHVH</sequence>
<dbReference type="OrthoDB" id="5592486at2759"/>
<accession>A0A1V6TLY5</accession>
<dbReference type="SUPFAM" id="SSF53474">
    <property type="entry name" value="alpha/beta-Hydrolases"/>
    <property type="match status" value="1"/>
</dbReference>
<dbReference type="GO" id="GO:0072330">
    <property type="term" value="P:monocarboxylic acid biosynthetic process"/>
    <property type="evidence" value="ECO:0007669"/>
    <property type="project" value="UniProtKB-ARBA"/>
</dbReference>
<proteinExistence type="predicted"/>
<evidence type="ECO:0000313" key="1">
    <source>
        <dbReference type="EMBL" id="OQE26994.1"/>
    </source>
</evidence>
<dbReference type="AlphaFoldDB" id="A0A1V6TLY5"/>
<comment type="caution">
    <text evidence="1">The sequence shown here is derived from an EMBL/GenBank/DDBJ whole genome shotgun (WGS) entry which is preliminary data.</text>
</comment>
<dbReference type="InterPro" id="IPR029058">
    <property type="entry name" value="AB_hydrolase_fold"/>
</dbReference>
<reference evidence="2" key="1">
    <citation type="journal article" date="2017" name="Nat. Microbiol.">
        <title>Global analysis of biosynthetic gene clusters reveals vast potential of secondary metabolite production in Penicillium species.</title>
        <authorList>
            <person name="Nielsen J.C."/>
            <person name="Grijseels S."/>
            <person name="Prigent S."/>
            <person name="Ji B."/>
            <person name="Dainat J."/>
            <person name="Nielsen K.F."/>
            <person name="Frisvad J.C."/>
            <person name="Workman M."/>
            <person name="Nielsen J."/>
        </authorList>
    </citation>
    <scope>NUCLEOTIDE SEQUENCE [LARGE SCALE GENOMIC DNA]</scope>
    <source>
        <strain evidence="2">IBT 14082</strain>
    </source>
</reference>
<dbReference type="PANTHER" id="PTHR11440">
    <property type="entry name" value="LECITHIN-CHOLESTEROL ACYLTRANSFERASE-RELATED"/>
    <property type="match status" value="1"/>
</dbReference>
<keyword evidence="2" id="KW-1185">Reference proteome</keyword>
<name>A0A1V6TLY5_9EURO</name>
<dbReference type="Proteomes" id="UP000191342">
    <property type="component" value="Unassembled WGS sequence"/>
</dbReference>
<dbReference type="STRING" id="254877.A0A1V6TLY5"/>
<dbReference type="GO" id="GO:0017000">
    <property type="term" value="P:antibiotic biosynthetic process"/>
    <property type="evidence" value="ECO:0007669"/>
    <property type="project" value="UniProtKB-ARBA"/>
</dbReference>
<evidence type="ECO:0000313" key="2">
    <source>
        <dbReference type="Proteomes" id="UP000191342"/>
    </source>
</evidence>
<gene>
    <name evidence="1" type="ORF">PENFLA_c006G00920</name>
</gene>
<dbReference type="Gene3D" id="3.40.50.1820">
    <property type="entry name" value="alpha/beta hydrolase"/>
    <property type="match status" value="2"/>
</dbReference>
<protein>
    <recommendedName>
        <fullName evidence="3">AB hydrolase-1 domain-containing protein</fullName>
    </recommendedName>
</protein>
<organism evidence="1 2">
    <name type="scientific">Penicillium flavigenum</name>
    <dbReference type="NCBI Taxonomy" id="254877"/>
    <lineage>
        <taxon>Eukaryota</taxon>
        <taxon>Fungi</taxon>
        <taxon>Dikarya</taxon>
        <taxon>Ascomycota</taxon>
        <taxon>Pezizomycotina</taxon>
        <taxon>Eurotiomycetes</taxon>
        <taxon>Eurotiomycetidae</taxon>
        <taxon>Eurotiales</taxon>
        <taxon>Aspergillaceae</taxon>
        <taxon>Penicillium</taxon>
    </lineage>
</organism>
<dbReference type="EMBL" id="MLQL01000006">
    <property type="protein sequence ID" value="OQE26994.1"/>
    <property type="molecule type" value="Genomic_DNA"/>
</dbReference>